<reference evidence="2 3" key="1">
    <citation type="submission" date="2015-05" db="EMBL/GenBank/DDBJ databases">
        <title>Genome sequencing and analysis of members of genus Stenotrophomonas.</title>
        <authorList>
            <person name="Patil P.P."/>
            <person name="Midha S."/>
            <person name="Patil P.B."/>
        </authorList>
    </citation>
    <scope>NUCLEOTIDE SEQUENCE [LARGE SCALE GENOMIC DNA]</scope>
    <source>
        <strain evidence="2 3">DSM 21508</strain>
    </source>
</reference>
<keyword evidence="1" id="KW-0732">Signal</keyword>
<feature type="signal peptide" evidence="1">
    <location>
        <begin position="1"/>
        <end position="26"/>
    </location>
</feature>
<proteinExistence type="predicted"/>
<organism evidence="2 3">
    <name type="scientific">Stenotrophomonas chelatiphaga</name>
    <dbReference type="NCBI Taxonomy" id="517011"/>
    <lineage>
        <taxon>Bacteria</taxon>
        <taxon>Pseudomonadati</taxon>
        <taxon>Pseudomonadota</taxon>
        <taxon>Gammaproteobacteria</taxon>
        <taxon>Lysobacterales</taxon>
        <taxon>Lysobacteraceae</taxon>
        <taxon>Stenotrophomonas</taxon>
    </lineage>
</organism>
<dbReference type="RefSeq" id="WP_152983459.1">
    <property type="nucleotide sequence ID" value="NZ_LDJK01000048.1"/>
</dbReference>
<name>A0A0R0CTZ1_9GAMM</name>
<evidence type="ECO:0000313" key="3">
    <source>
        <dbReference type="Proteomes" id="UP000051386"/>
    </source>
</evidence>
<sequence>MTTLNSNVVAITLACALLALPLTVTAAYTPAGTARAAPLPKPAAAPPVPLPASGKPDEVFTVGTQLDGGMESWTYKWHADAGSWALIGYSYNFYDEKAR</sequence>
<evidence type="ECO:0000256" key="1">
    <source>
        <dbReference type="SAM" id="SignalP"/>
    </source>
</evidence>
<dbReference type="Proteomes" id="UP000051386">
    <property type="component" value="Unassembled WGS sequence"/>
</dbReference>
<comment type="caution">
    <text evidence="2">The sequence shown here is derived from an EMBL/GenBank/DDBJ whole genome shotgun (WGS) entry which is preliminary data.</text>
</comment>
<evidence type="ECO:0000313" key="2">
    <source>
        <dbReference type="EMBL" id="KRG73369.1"/>
    </source>
</evidence>
<accession>A0A0R0CTZ1</accession>
<feature type="chain" id="PRO_5006394605" evidence="1">
    <location>
        <begin position="27"/>
        <end position="99"/>
    </location>
</feature>
<dbReference type="AlphaFoldDB" id="A0A0R0CTZ1"/>
<dbReference type="PATRIC" id="fig|517011.3.peg.1954"/>
<gene>
    <name evidence="2" type="ORF">ABB28_11215</name>
</gene>
<keyword evidence="3" id="KW-1185">Reference proteome</keyword>
<protein>
    <submittedName>
        <fullName evidence="2">Uncharacterized protein</fullName>
    </submittedName>
</protein>
<dbReference type="EMBL" id="LDJK01000048">
    <property type="protein sequence ID" value="KRG73369.1"/>
    <property type="molecule type" value="Genomic_DNA"/>
</dbReference>